<dbReference type="OrthoDB" id="8835764at2"/>
<protein>
    <submittedName>
        <fullName evidence="3">Tripartite tricarboxylate transporter substrate binding protein</fullName>
    </submittedName>
</protein>
<feature type="signal peptide" evidence="2">
    <location>
        <begin position="1"/>
        <end position="25"/>
    </location>
</feature>
<dbReference type="Gene3D" id="3.40.190.10">
    <property type="entry name" value="Periplasmic binding protein-like II"/>
    <property type="match status" value="1"/>
</dbReference>
<dbReference type="SUPFAM" id="SSF53850">
    <property type="entry name" value="Periplasmic binding protein-like II"/>
    <property type="match status" value="1"/>
</dbReference>
<dbReference type="AlphaFoldDB" id="A0A424WJS4"/>
<gene>
    <name evidence="3" type="ORF">DY367_01905</name>
</gene>
<dbReference type="InterPro" id="IPR005064">
    <property type="entry name" value="BUG"/>
</dbReference>
<comment type="similarity">
    <text evidence="1">Belongs to the UPF0065 (bug) family.</text>
</comment>
<proteinExistence type="inferred from homology"/>
<dbReference type="InterPro" id="IPR042100">
    <property type="entry name" value="Bug_dom1"/>
</dbReference>
<organism evidence="3 4">
    <name type="scientific">Alcaligenes xylosoxydans xylosoxydans</name>
    <name type="common">Achromobacter xylosoxidans</name>
    <dbReference type="NCBI Taxonomy" id="85698"/>
    <lineage>
        <taxon>Bacteria</taxon>
        <taxon>Pseudomonadati</taxon>
        <taxon>Pseudomonadota</taxon>
        <taxon>Betaproteobacteria</taxon>
        <taxon>Burkholderiales</taxon>
        <taxon>Alcaligenaceae</taxon>
        <taxon>Achromobacter</taxon>
    </lineage>
</organism>
<dbReference type="Proteomes" id="UP000285324">
    <property type="component" value="Unassembled WGS sequence"/>
</dbReference>
<keyword evidence="2" id="KW-0732">Signal</keyword>
<evidence type="ECO:0000256" key="2">
    <source>
        <dbReference type="SAM" id="SignalP"/>
    </source>
</evidence>
<evidence type="ECO:0000313" key="3">
    <source>
        <dbReference type="EMBL" id="RPJ93534.1"/>
    </source>
</evidence>
<comment type="caution">
    <text evidence="3">The sequence shown here is derived from an EMBL/GenBank/DDBJ whole genome shotgun (WGS) entry which is preliminary data.</text>
</comment>
<name>A0A424WJS4_ALCXX</name>
<evidence type="ECO:0000256" key="1">
    <source>
        <dbReference type="ARBA" id="ARBA00006987"/>
    </source>
</evidence>
<dbReference type="PIRSF" id="PIRSF017082">
    <property type="entry name" value="YflP"/>
    <property type="match status" value="1"/>
</dbReference>
<sequence length="327" mass="34100">MAAIKKTLGFGLAGVMALASVAAMAQTGYPNRPIRWIVPSPAGAPIDAIGRKLGELMSARLGASIVIENKPGAGSTIGATEVARAKPDGYTLMLSVGDALISSVVTMKVPYDPHRDFTLISKIAASGPVLIANKSMPAGDLAGAVKEAQAAQVPLAYGSYGPGSYPQLIMESLARQSTVKFIEVPYKGSPPAMTDLLGGQLAFTFTSTSIAAPMIADGKVKAIAVIGDRRSALLPEVQTFAEAGYDAFIFKNKAWVGLSGPAGMSADVVQKLAAAAQQVVRDPEFGKYLENIGFDAVGNTPEEFLKEYREEYSVVPGLIKELGVAAH</sequence>
<dbReference type="RefSeq" id="WP_118931507.1">
    <property type="nucleotide sequence ID" value="NZ_CP061008.1"/>
</dbReference>
<reference evidence="3 4" key="1">
    <citation type="submission" date="2018-08" db="EMBL/GenBank/DDBJ databases">
        <title>Achromobacter xylosoxidans Genome sequencing and assembly.</title>
        <authorList>
            <person name="Wang R."/>
            <person name="Rensing C."/>
            <person name="Li Y."/>
        </authorList>
    </citation>
    <scope>NUCLEOTIDE SEQUENCE [LARGE SCALE GENOMIC DNA]</scope>
    <source>
        <strain evidence="3 4">GD003A</strain>
    </source>
</reference>
<dbReference type="Gene3D" id="3.40.190.150">
    <property type="entry name" value="Bordetella uptake gene, domain 1"/>
    <property type="match status" value="1"/>
</dbReference>
<feature type="chain" id="PRO_5019024373" evidence="2">
    <location>
        <begin position="26"/>
        <end position="327"/>
    </location>
</feature>
<dbReference type="PANTHER" id="PTHR42928:SF5">
    <property type="entry name" value="BLR1237 PROTEIN"/>
    <property type="match status" value="1"/>
</dbReference>
<dbReference type="PANTHER" id="PTHR42928">
    <property type="entry name" value="TRICARBOXYLATE-BINDING PROTEIN"/>
    <property type="match status" value="1"/>
</dbReference>
<accession>A0A424WJS4</accession>
<evidence type="ECO:0000313" key="4">
    <source>
        <dbReference type="Proteomes" id="UP000285324"/>
    </source>
</evidence>
<dbReference type="CDD" id="cd07012">
    <property type="entry name" value="PBP2_Bug_TTT"/>
    <property type="match status" value="1"/>
</dbReference>
<dbReference type="Pfam" id="PF03401">
    <property type="entry name" value="TctC"/>
    <property type="match status" value="1"/>
</dbReference>
<dbReference type="EMBL" id="QVXO01000002">
    <property type="protein sequence ID" value="RPJ93534.1"/>
    <property type="molecule type" value="Genomic_DNA"/>
</dbReference>